<feature type="transmembrane region" description="Helical" evidence="1">
    <location>
        <begin position="24"/>
        <end position="43"/>
    </location>
</feature>
<keyword evidence="1" id="KW-0812">Transmembrane</keyword>
<dbReference type="EMBL" id="JBBWWQ010000015">
    <property type="protein sequence ID" value="KAK8928825.1"/>
    <property type="molecule type" value="Genomic_DNA"/>
</dbReference>
<sequence length="178" mass="19514">MAITHDDLSLRNNRAATNSSRPSLSLMVTSVLCGLAGFIFCIAGEASRSKVTWTSLTVQNSKGRRCCFSGSGAAPFGFAAAASILFVAAFILEISIFISEIILVIPICLESKHLYDWTKPRFICSTVIPRLFTAAGLFGLTNLFIGIALYVTAYRRHRLLLEENMDRRQHPQPSAPSQ</sequence>
<dbReference type="InterPro" id="IPR052222">
    <property type="entry name" value="DESIGUAL"/>
</dbReference>
<keyword evidence="1" id="KW-1133">Transmembrane helix</keyword>
<organism evidence="2 3">
    <name type="scientific">Platanthera zijinensis</name>
    <dbReference type="NCBI Taxonomy" id="2320716"/>
    <lineage>
        <taxon>Eukaryota</taxon>
        <taxon>Viridiplantae</taxon>
        <taxon>Streptophyta</taxon>
        <taxon>Embryophyta</taxon>
        <taxon>Tracheophyta</taxon>
        <taxon>Spermatophyta</taxon>
        <taxon>Magnoliopsida</taxon>
        <taxon>Liliopsida</taxon>
        <taxon>Asparagales</taxon>
        <taxon>Orchidaceae</taxon>
        <taxon>Orchidoideae</taxon>
        <taxon>Orchideae</taxon>
        <taxon>Orchidinae</taxon>
        <taxon>Platanthera</taxon>
    </lineage>
</organism>
<dbReference type="Proteomes" id="UP001418222">
    <property type="component" value="Unassembled WGS sequence"/>
</dbReference>
<dbReference type="AlphaFoldDB" id="A0AAP0FZX2"/>
<dbReference type="PANTHER" id="PTHR31769">
    <property type="entry name" value="OS07G0462200 PROTEIN-RELATED"/>
    <property type="match status" value="1"/>
</dbReference>
<keyword evidence="1" id="KW-0472">Membrane</keyword>
<gene>
    <name evidence="2" type="ORF">KSP39_PZI017385</name>
</gene>
<proteinExistence type="predicted"/>
<protein>
    <submittedName>
        <fullName evidence="2">Uncharacterized protein</fullName>
    </submittedName>
</protein>
<name>A0AAP0FZX2_9ASPA</name>
<feature type="transmembrane region" description="Helical" evidence="1">
    <location>
        <begin position="74"/>
        <end position="107"/>
    </location>
</feature>
<reference evidence="2 3" key="1">
    <citation type="journal article" date="2022" name="Nat. Plants">
        <title>Genomes of leafy and leafless Platanthera orchids illuminate the evolution of mycoheterotrophy.</title>
        <authorList>
            <person name="Li M.H."/>
            <person name="Liu K.W."/>
            <person name="Li Z."/>
            <person name="Lu H.C."/>
            <person name="Ye Q.L."/>
            <person name="Zhang D."/>
            <person name="Wang J.Y."/>
            <person name="Li Y.F."/>
            <person name="Zhong Z.M."/>
            <person name="Liu X."/>
            <person name="Yu X."/>
            <person name="Liu D.K."/>
            <person name="Tu X.D."/>
            <person name="Liu B."/>
            <person name="Hao Y."/>
            <person name="Liao X.Y."/>
            <person name="Jiang Y.T."/>
            <person name="Sun W.H."/>
            <person name="Chen J."/>
            <person name="Chen Y.Q."/>
            <person name="Ai Y."/>
            <person name="Zhai J.W."/>
            <person name="Wu S.S."/>
            <person name="Zhou Z."/>
            <person name="Hsiao Y.Y."/>
            <person name="Wu W.L."/>
            <person name="Chen Y.Y."/>
            <person name="Lin Y.F."/>
            <person name="Hsu J.L."/>
            <person name="Li C.Y."/>
            <person name="Wang Z.W."/>
            <person name="Zhao X."/>
            <person name="Zhong W.Y."/>
            <person name="Ma X.K."/>
            <person name="Ma L."/>
            <person name="Huang J."/>
            <person name="Chen G.Z."/>
            <person name="Huang M.Z."/>
            <person name="Huang L."/>
            <person name="Peng D.H."/>
            <person name="Luo Y.B."/>
            <person name="Zou S.Q."/>
            <person name="Chen S.P."/>
            <person name="Lan S."/>
            <person name="Tsai W.C."/>
            <person name="Van de Peer Y."/>
            <person name="Liu Z.J."/>
        </authorList>
    </citation>
    <scope>NUCLEOTIDE SEQUENCE [LARGE SCALE GENOMIC DNA]</scope>
    <source>
        <strain evidence="2">Lor287</strain>
    </source>
</reference>
<evidence type="ECO:0000313" key="3">
    <source>
        <dbReference type="Proteomes" id="UP001418222"/>
    </source>
</evidence>
<accession>A0AAP0FZX2</accession>
<evidence type="ECO:0000256" key="1">
    <source>
        <dbReference type="SAM" id="Phobius"/>
    </source>
</evidence>
<evidence type="ECO:0000313" key="2">
    <source>
        <dbReference type="EMBL" id="KAK8928825.1"/>
    </source>
</evidence>
<comment type="caution">
    <text evidence="2">The sequence shown here is derived from an EMBL/GenBank/DDBJ whole genome shotgun (WGS) entry which is preliminary data.</text>
</comment>
<feature type="transmembrane region" description="Helical" evidence="1">
    <location>
        <begin position="127"/>
        <end position="151"/>
    </location>
</feature>
<keyword evidence="3" id="KW-1185">Reference proteome</keyword>